<evidence type="ECO:0000313" key="2">
    <source>
        <dbReference type="Proteomes" id="UP000790787"/>
    </source>
</evidence>
<dbReference type="PaxDb" id="4097-A0A1S4BTK4"/>
<dbReference type="PANTHER" id="PTHR33116:SF67">
    <property type="entry name" value="REVERSE TRANSCRIPTASE"/>
    <property type="match status" value="1"/>
</dbReference>
<dbReference type="OrthoDB" id="1750433at2759"/>
<organism evidence="2 3">
    <name type="scientific">Nicotiana tabacum</name>
    <name type="common">Common tobacco</name>
    <dbReference type="NCBI Taxonomy" id="4097"/>
    <lineage>
        <taxon>Eukaryota</taxon>
        <taxon>Viridiplantae</taxon>
        <taxon>Streptophyta</taxon>
        <taxon>Embryophyta</taxon>
        <taxon>Tracheophyta</taxon>
        <taxon>Spermatophyta</taxon>
        <taxon>Magnoliopsida</taxon>
        <taxon>eudicotyledons</taxon>
        <taxon>Gunneridae</taxon>
        <taxon>Pentapetalae</taxon>
        <taxon>asterids</taxon>
        <taxon>lamiids</taxon>
        <taxon>Solanales</taxon>
        <taxon>Solanaceae</taxon>
        <taxon>Nicotianoideae</taxon>
        <taxon>Nicotianeae</taxon>
        <taxon>Nicotiana</taxon>
    </lineage>
</organism>
<reference evidence="3" key="2">
    <citation type="submission" date="2025-08" db="UniProtKB">
        <authorList>
            <consortium name="RefSeq"/>
        </authorList>
    </citation>
    <scope>IDENTIFICATION</scope>
</reference>
<dbReference type="KEGG" id="nta:107811732"/>
<protein>
    <recommendedName>
        <fullName evidence="1">Reverse transcriptase domain-containing protein</fullName>
    </recommendedName>
</protein>
<dbReference type="Proteomes" id="UP000790787">
    <property type="component" value="Chromosome 15"/>
</dbReference>
<name>A0A1S4BTK4_TOBAC</name>
<dbReference type="InterPro" id="IPR000477">
    <property type="entry name" value="RT_dom"/>
</dbReference>
<evidence type="ECO:0000313" key="3">
    <source>
        <dbReference type="RefSeq" id="XP_016492209.1"/>
    </source>
</evidence>
<reference evidence="2" key="1">
    <citation type="journal article" date="2014" name="Nat. Commun.">
        <title>The tobacco genome sequence and its comparison with those of tomato and potato.</title>
        <authorList>
            <person name="Sierro N."/>
            <person name="Battey J.N."/>
            <person name="Ouadi S."/>
            <person name="Bakaher N."/>
            <person name="Bovet L."/>
            <person name="Willig A."/>
            <person name="Goepfert S."/>
            <person name="Peitsch M.C."/>
            <person name="Ivanov N.V."/>
        </authorList>
    </citation>
    <scope>NUCLEOTIDE SEQUENCE [LARGE SCALE GENOMIC DNA]</scope>
</reference>
<dbReference type="OMA" id="GRINGWQ"/>
<dbReference type="Pfam" id="PF00078">
    <property type="entry name" value="RVT_1"/>
    <property type="match status" value="1"/>
</dbReference>
<evidence type="ECO:0000259" key="1">
    <source>
        <dbReference type="PROSITE" id="PS50878"/>
    </source>
</evidence>
<dbReference type="GeneID" id="107811732"/>
<sequence>MAPYEGLYERQCRSSVGWFEPGEARLLSTNLVRDALEKVKLVQDLLRAAQKGFFTSSQGLKQGDPLSPTLFVLVAEVLSRSLNNLQHNNNFTPFTMNSRGPVVSHLAYADDIVIFTAGNTRSIKLVMKEVRKYEAISGQMVKQDKSFFLTDPKVSPSRINRIRTTTGFLNKEFPFTYLGCPIFVGRKRIVYFDGLVAKIVMKLNGWKGKLLSYGDKLTLVKHILQAIPTYTLAAMNPPKATYRTLEKYFANFF</sequence>
<dbReference type="AlphaFoldDB" id="A0A1S4BTK4"/>
<dbReference type="PROSITE" id="PS50878">
    <property type="entry name" value="RT_POL"/>
    <property type="match status" value="1"/>
</dbReference>
<dbReference type="PANTHER" id="PTHR33116">
    <property type="entry name" value="REVERSE TRANSCRIPTASE ZINC-BINDING DOMAIN-CONTAINING PROTEIN-RELATED-RELATED"/>
    <property type="match status" value="1"/>
</dbReference>
<keyword evidence="2" id="KW-1185">Reference proteome</keyword>
<dbReference type="RefSeq" id="XP_016492209.1">
    <property type="nucleotide sequence ID" value="XM_016636723.1"/>
</dbReference>
<proteinExistence type="predicted"/>
<dbReference type="STRING" id="4097.A0A1S4BTK4"/>
<gene>
    <name evidence="3" type="primary">LOC107811732</name>
</gene>
<accession>A0A1S4BTK4</accession>